<dbReference type="InterPro" id="IPR007587">
    <property type="entry name" value="SAPS"/>
</dbReference>
<dbReference type="PANTHER" id="PTHR12634:SF8">
    <property type="entry name" value="FIERY MOUNTAIN, ISOFORM D"/>
    <property type="match status" value="1"/>
</dbReference>
<dbReference type="Pfam" id="PF04499">
    <property type="entry name" value="SAPS"/>
    <property type="match status" value="1"/>
</dbReference>
<dbReference type="GO" id="GO:0005829">
    <property type="term" value="C:cytosol"/>
    <property type="evidence" value="ECO:0007669"/>
    <property type="project" value="TreeGrafter"/>
</dbReference>
<dbReference type="PANTHER" id="PTHR12634">
    <property type="entry name" value="SIT4 YEAST -ASSOCIATING PROTEIN-RELATED"/>
    <property type="match status" value="1"/>
</dbReference>
<keyword evidence="2" id="KW-0131">Cell cycle</keyword>
<evidence type="ECO:0000256" key="1">
    <source>
        <dbReference type="ARBA" id="ARBA00006180"/>
    </source>
</evidence>
<dbReference type="Proteomes" id="UP000759131">
    <property type="component" value="Unassembled WGS sequence"/>
</dbReference>
<gene>
    <name evidence="4" type="ORF">OSB1V03_LOCUS790</name>
</gene>
<proteinExistence type="inferred from homology"/>
<dbReference type="OrthoDB" id="295029at2759"/>
<name>A0A7R9KCS4_9ACAR</name>
<feature type="region of interest" description="Disordered" evidence="3">
    <location>
        <begin position="450"/>
        <end position="472"/>
    </location>
</feature>
<sequence>MGPTIAYSLLTVYRCMNGWFALKVGTNGIGRTLCPTLTTSSQPIETMFWQFDTGFVSQIDALLDKESVSLQELMEEEDILQECKSQNPKLIQFITRRSVVEEMVTLITSEPPIDLNERIRYKYANIACEIMTSDVNVIVDALVMDDSMLTKLYAFIDTDRPLNPLLATLESWLYENDLIKKLLFIFKTNCLPQRHINAAQLICDIIKTTREHQSLLQDKVDSDLLLDSLESTEIVSELLENMFTSRAESSLVSGLSGVCLQGVLRLKLPYGVSYGQQMGNRTDINGCEQITALDTERLTKCIRQVEAAILPRLDDFSSLLDNPPPQQPIRTTVGLIEKPLGVTRLEVAHLITALLNTNNQEISDKLLQMNTLPLLLNLFFDYPWNNFLHKQVEQMIACILNNNSNSDPNCNELPSDCDESISSATNIPALVKQLLTQCQLIERMCDAFEDSNTSNSESQTTELKPIYTPKPGYLGEQNEMPNSVAMDEESLRQQESTLQQAFIEYQMQQMTRNLCTQIAFAANEFTEVNESIPSQIDSLSRINFNFENQLQQKDNSLEFEKLCTERAKTSLD</sequence>
<evidence type="ECO:0000313" key="5">
    <source>
        <dbReference type="Proteomes" id="UP000759131"/>
    </source>
</evidence>
<evidence type="ECO:0000256" key="2">
    <source>
        <dbReference type="ARBA" id="ARBA00023306"/>
    </source>
</evidence>
<evidence type="ECO:0000313" key="4">
    <source>
        <dbReference type="EMBL" id="CAD7620300.1"/>
    </source>
</evidence>
<accession>A0A7R9KCS4</accession>
<feature type="compositionally biased region" description="Low complexity" evidence="3">
    <location>
        <begin position="451"/>
        <end position="462"/>
    </location>
</feature>
<reference evidence="4" key="1">
    <citation type="submission" date="2020-11" db="EMBL/GenBank/DDBJ databases">
        <authorList>
            <person name="Tran Van P."/>
        </authorList>
    </citation>
    <scope>NUCLEOTIDE SEQUENCE</scope>
</reference>
<dbReference type="GO" id="GO:0005634">
    <property type="term" value="C:nucleus"/>
    <property type="evidence" value="ECO:0007669"/>
    <property type="project" value="TreeGrafter"/>
</dbReference>
<comment type="similarity">
    <text evidence="1">Belongs to the SAPS family.</text>
</comment>
<dbReference type="EMBL" id="CAJPIZ010000194">
    <property type="protein sequence ID" value="CAG2100730.1"/>
    <property type="molecule type" value="Genomic_DNA"/>
</dbReference>
<evidence type="ECO:0000256" key="3">
    <source>
        <dbReference type="SAM" id="MobiDB-lite"/>
    </source>
</evidence>
<organism evidence="4">
    <name type="scientific">Medioppia subpectinata</name>
    <dbReference type="NCBI Taxonomy" id="1979941"/>
    <lineage>
        <taxon>Eukaryota</taxon>
        <taxon>Metazoa</taxon>
        <taxon>Ecdysozoa</taxon>
        <taxon>Arthropoda</taxon>
        <taxon>Chelicerata</taxon>
        <taxon>Arachnida</taxon>
        <taxon>Acari</taxon>
        <taxon>Acariformes</taxon>
        <taxon>Sarcoptiformes</taxon>
        <taxon>Oribatida</taxon>
        <taxon>Brachypylina</taxon>
        <taxon>Oppioidea</taxon>
        <taxon>Oppiidae</taxon>
        <taxon>Medioppia</taxon>
    </lineage>
</organism>
<keyword evidence="5" id="KW-1185">Reference proteome</keyword>
<dbReference type="EMBL" id="OC854769">
    <property type="protein sequence ID" value="CAD7620300.1"/>
    <property type="molecule type" value="Genomic_DNA"/>
</dbReference>
<dbReference type="AlphaFoldDB" id="A0A7R9KCS4"/>
<dbReference type="GO" id="GO:0019903">
    <property type="term" value="F:protein phosphatase binding"/>
    <property type="evidence" value="ECO:0007669"/>
    <property type="project" value="InterPro"/>
</dbReference>
<protein>
    <submittedName>
        <fullName evidence="4">Uncharacterized protein</fullName>
    </submittedName>
</protein>
<dbReference type="GO" id="GO:0019888">
    <property type="term" value="F:protein phosphatase regulator activity"/>
    <property type="evidence" value="ECO:0007669"/>
    <property type="project" value="TreeGrafter"/>
</dbReference>
<feature type="non-terminal residue" evidence="4">
    <location>
        <position position="572"/>
    </location>
</feature>